<evidence type="ECO:0000256" key="3">
    <source>
        <dbReference type="ARBA" id="ARBA00011245"/>
    </source>
</evidence>
<keyword evidence="8 16" id="KW-0235">DNA replication</keyword>
<evidence type="ECO:0000256" key="16">
    <source>
        <dbReference type="HAMAP-Rule" id="MF_01113"/>
    </source>
</evidence>
<dbReference type="PANTHER" id="PTHR11076:SF33">
    <property type="entry name" value="DNA POLYMERASE KAPPA"/>
    <property type="match status" value="1"/>
</dbReference>
<keyword evidence="10 16" id="KW-0227">DNA damage</keyword>
<feature type="binding site" evidence="16">
    <location>
        <position position="108"/>
    </location>
    <ligand>
        <name>Mg(2+)</name>
        <dbReference type="ChEBI" id="CHEBI:18420"/>
    </ligand>
</feature>
<keyword evidence="6 16" id="KW-0808">Transferase</keyword>
<dbReference type="GO" id="GO:0000287">
    <property type="term" value="F:magnesium ion binding"/>
    <property type="evidence" value="ECO:0007669"/>
    <property type="project" value="UniProtKB-UniRule"/>
</dbReference>
<comment type="caution">
    <text evidence="18">The sequence shown here is derived from an EMBL/GenBank/DDBJ whole genome shotgun (WGS) entry which is preliminary data.</text>
</comment>
<keyword evidence="11 16" id="KW-0460">Magnesium</keyword>
<dbReference type="InterPro" id="IPR017961">
    <property type="entry name" value="DNA_pol_Y-fam_little_finger"/>
</dbReference>
<dbReference type="Pfam" id="PF00817">
    <property type="entry name" value="IMS"/>
    <property type="match status" value="1"/>
</dbReference>
<dbReference type="GO" id="GO:0005829">
    <property type="term" value="C:cytosol"/>
    <property type="evidence" value="ECO:0007669"/>
    <property type="project" value="TreeGrafter"/>
</dbReference>
<dbReference type="InterPro" id="IPR050116">
    <property type="entry name" value="DNA_polymerase-Y"/>
</dbReference>
<sequence>MDQNQTHRKIIHIDMDAFYASVEQLDFPELRNKPLAVGGSEERGVISAASYEARKFGVRSAMSGKLAIKKCPELIFVPPRFARYKEVSSQIRQIFLEYTDLVEPLSLDEAFLDVTVNKKGLKSATMMAEEIRLKIFQTTGLTASAGISINKFLAKIASDYNKPNGQKTIKPNEIIPFLDSLEIKRFFGVGKKTCEKMYHLGIFTGADLRKKSFDFLENHFGNSGAHFYQLARGISNSAVVPNRLPKSIGAERTFRENYTSIVPLQDKLKDVCEEVSMRLQKRNLSGKTITLKIKYSDFTLQTKSFTLPYYVSSFDLLLDTSLELLQQNNLKTSVRLIGIQVSNLNINQKKAEYVQLKFRF</sequence>
<accession>A0A3P1AN65</accession>
<dbReference type="RefSeq" id="WP_124900419.1">
    <property type="nucleotide sequence ID" value="NZ_RQTJ01000044.1"/>
</dbReference>
<keyword evidence="13 16" id="KW-0238">DNA-binding</keyword>
<feature type="binding site" evidence="16">
    <location>
        <position position="14"/>
    </location>
    <ligand>
        <name>Mg(2+)</name>
        <dbReference type="ChEBI" id="CHEBI:18420"/>
    </ligand>
</feature>
<keyword evidence="12 16" id="KW-0239">DNA-directed DNA polymerase</keyword>
<dbReference type="SUPFAM" id="SSF100879">
    <property type="entry name" value="Lesion bypass DNA polymerase (Y-family), little finger domain"/>
    <property type="match status" value="1"/>
</dbReference>
<dbReference type="InterPro" id="IPR043502">
    <property type="entry name" value="DNA/RNA_pol_sf"/>
</dbReference>
<protein>
    <recommendedName>
        <fullName evidence="16">DNA polymerase IV</fullName>
        <shortName evidence="16">Pol IV</shortName>
        <ecNumber evidence="16">2.7.7.7</ecNumber>
    </recommendedName>
</protein>
<dbReference type="Gene3D" id="1.10.150.20">
    <property type="entry name" value="5' to 3' exonuclease, C-terminal subdomain"/>
    <property type="match status" value="1"/>
</dbReference>
<evidence type="ECO:0000256" key="15">
    <source>
        <dbReference type="ARBA" id="ARBA00049244"/>
    </source>
</evidence>
<gene>
    <name evidence="16" type="primary">dinB</name>
    <name evidence="18" type="ORF">EG242_13640</name>
</gene>
<dbReference type="GO" id="GO:0003684">
    <property type="term" value="F:damaged DNA binding"/>
    <property type="evidence" value="ECO:0007669"/>
    <property type="project" value="InterPro"/>
</dbReference>
<dbReference type="GO" id="GO:0003887">
    <property type="term" value="F:DNA-directed DNA polymerase activity"/>
    <property type="evidence" value="ECO:0007669"/>
    <property type="project" value="UniProtKB-UniRule"/>
</dbReference>
<evidence type="ECO:0000259" key="17">
    <source>
        <dbReference type="PROSITE" id="PS50173"/>
    </source>
</evidence>
<dbReference type="Gene3D" id="3.30.1490.100">
    <property type="entry name" value="DNA polymerase, Y-family, little finger domain"/>
    <property type="match status" value="1"/>
</dbReference>
<dbReference type="InterPro" id="IPR043128">
    <property type="entry name" value="Rev_trsase/Diguanyl_cyclase"/>
</dbReference>
<evidence type="ECO:0000256" key="8">
    <source>
        <dbReference type="ARBA" id="ARBA00022705"/>
    </source>
</evidence>
<dbReference type="CDD" id="cd03586">
    <property type="entry name" value="PolY_Pol_IV_kappa"/>
    <property type="match status" value="1"/>
</dbReference>
<keyword evidence="9 16" id="KW-0479">Metal-binding</keyword>
<evidence type="ECO:0000256" key="5">
    <source>
        <dbReference type="ARBA" id="ARBA00022490"/>
    </source>
</evidence>
<dbReference type="AlphaFoldDB" id="A0A3P1AN65"/>
<evidence type="ECO:0000256" key="2">
    <source>
        <dbReference type="ARBA" id="ARBA00010945"/>
    </source>
</evidence>
<evidence type="ECO:0000256" key="14">
    <source>
        <dbReference type="ARBA" id="ARBA00023204"/>
    </source>
</evidence>
<evidence type="ECO:0000256" key="9">
    <source>
        <dbReference type="ARBA" id="ARBA00022723"/>
    </source>
</evidence>
<dbReference type="InterPro" id="IPR001126">
    <property type="entry name" value="UmuC"/>
</dbReference>
<dbReference type="Proteomes" id="UP000268372">
    <property type="component" value="Unassembled WGS sequence"/>
</dbReference>
<keyword evidence="4 16" id="KW-0515">Mutator protein</keyword>
<dbReference type="GO" id="GO:0009432">
    <property type="term" value="P:SOS response"/>
    <property type="evidence" value="ECO:0007669"/>
    <property type="project" value="TreeGrafter"/>
</dbReference>
<evidence type="ECO:0000256" key="13">
    <source>
        <dbReference type="ARBA" id="ARBA00023125"/>
    </source>
</evidence>
<comment type="function">
    <text evidence="16">Poorly processive, error-prone DNA polymerase involved in untargeted mutagenesis. Copies undamaged DNA at stalled replication forks, which arise in vivo from mismatched or misaligned primer ends. These misaligned primers can be extended by PolIV. Exhibits no 3'-5' exonuclease (proofreading) activity. May be involved in translesional synthesis, in conjunction with the beta clamp from PolIII.</text>
</comment>
<keyword evidence="7 16" id="KW-0548">Nucleotidyltransferase</keyword>
<evidence type="ECO:0000256" key="6">
    <source>
        <dbReference type="ARBA" id="ARBA00022679"/>
    </source>
</evidence>
<comment type="subunit">
    <text evidence="3 16">Monomer.</text>
</comment>
<comment type="cofactor">
    <cofactor evidence="16">
        <name>Mg(2+)</name>
        <dbReference type="ChEBI" id="CHEBI:18420"/>
    </cofactor>
    <text evidence="16">Binds 2 magnesium ions per subunit.</text>
</comment>
<feature type="active site" evidence="16">
    <location>
        <position position="109"/>
    </location>
</feature>
<dbReference type="InterPro" id="IPR036775">
    <property type="entry name" value="DNA_pol_Y-fam_lit_finger_sf"/>
</dbReference>
<evidence type="ECO:0000313" key="18">
    <source>
        <dbReference type="EMBL" id="RRA90364.1"/>
    </source>
</evidence>
<dbReference type="Gene3D" id="3.40.1170.60">
    <property type="match status" value="1"/>
</dbReference>
<keyword evidence="14 16" id="KW-0234">DNA repair</keyword>
<dbReference type="FunFam" id="3.40.1170.60:FF:000001">
    <property type="entry name" value="DNA polymerase IV"/>
    <property type="match status" value="1"/>
</dbReference>
<evidence type="ECO:0000256" key="12">
    <source>
        <dbReference type="ARBA" id="ARBA00022932"/>
    </source>
</evidence>
<dbReference type="NCBIfam" id="NF002677">
    <property type="entry name" value="PRK02406.1"/>
    <property type="match status" value="1"/>
</dbReference>
<feature type="site" description="Substrate discrimination" evidence="16">
    <location>
        <position position="19"/>
    </location>
</feature>
<dbReference type="PANTHER" id="PTHR11076">
    <property type="entry name" value="DNA REPAIR POLYMERASE UMUC / TRANSFERASE FAMILY MEMBER"/>
    <property type="match status" value="1"/>
</dbReference>
<proteinExistence type="inferred from homology"/>
<dbReference type="EMBL" id="RQTJ01000044">
    <property type="protein sequence ID" value="RRA90364.1"/>
    <property type="molecule type" value="Genomic_DNA"/>
</dbReference>
<reference evidence="18 19" key="1">
    <citation type="submission" date="2018-11" db="EMBL/GenBank/DDBJ databases">
        <title>Flavobacterium sp. nov., YIM 102796 draft genome.</title>
        <authorList>
            <person name="Li G."/>
            <person name="Jiang Y."/>
        </authorList>
    </citation>
    <scope>NUCLEOTIDE SEQUENCE [LARGE SCALE GENOMIC DNA]</scope>
    <source>
        <strain evidence="18 19">YIM 102796</strain>
    </source>
</reference>
<comment type="similarity">
    <text evidence="2 16">Belongs to the DNA polymerase type-Y family.</text>
</comment>
<dbReference type="Pfam" id="PF11799">
    <property type="entry name" value="IMS_C"/>
    <property type="match status" value="1"/>
</dbReference>
<dbReference type="SUPFAM" id="SSF56672">
    <property type="entry name" value="DNA/RNA polymerases"/>
    <property type="match status" value="1"/>
</dbReference>
<evidence type="ECO:0000256" key="4">
    <source>
        <dbReference type="ARBA" id="ARBA00022457"/>
    </source>
</evidence>
<comment type="subcellular location">
    <subcellularLocation>
        <location evidence="1 16">Cytoplasm</location>
    </subcellularLocation>
</comment>
<dbReference type="FunFam" id="3.30.1490.100:FF:000004">
    <property type="entry name" value="DNA polymerase IV"/>
    <property type="match status" value="1"/>
</dbReference>
<evidence type="ECO:0000256" key="10">
    <source>
        <dbReference type="ARBA" id="ARBA00022763"/>
    </source>
</evidence>
<dbReference type="GO" id="GO:0042276">
    <property type="term" value="P:error-prone translesion synthesis"/>
    <property type="evidence" value="ECO:0007669"/>
    <property type="project" value="TreeGrafter"/>
</dbReference>
<comment type="catalytic activity">
    <reaction evidence="15 16">
        <text>DNA(n) + a 2'-deoxyribonucleoside 5'-triphosphate = DNA(n+1) + diphosphate</text>
        <dbReference type="Rhea" id="RHEA:22508"/>
        <dbReference type="Rhea" id="RHEA-COMP:17339"/>
        <dbReference type="Rhea" id="RHEA-COMP:17340"/>
        <dbReference type="ChEBI" id="CHEBI:33019"/>
        <dbReference type="ChEBI" id="CHEBI:61560"/>
        <dbReference type="ChEBI" id="CHEBI:173112"/>
        <dbReference type="EC" id="2.7.7.7"/>
    </reaction>
</comment>
<evidence type="ECO:0000256" key="1">
    <source>
        <dbReference type="ARBA" id="ARBA00004496"/>
    </source>
</evidence>
<dbReference type="Gene3D" id="3.30.70.270">
    <property type="match status" value="1"/>
</dbReference>
<dbReference type="EC" id="2.7.7.7" evidence="16"/>
<feature type="domain" description="UmuC" evidence="17">
    <location>
        <begin position="10"/>
        <end position="190"/>
    </location>
</feature>
<name>A0A3P1AN65_9FLAO</name>
<dbReference type="OrthoDB" id="9808813at2"/>
<dbReference type="PROSITE" id="PS50173">
    <property type="entry name" value="UMUC"/>
    <property type="match status" value="1"/>
</dbReference>
<evidence type="ECO:0000256" key="11">
    <source>
        <dbReference type="ARBA" id="ARBA00022842"/>
    </source>
</evidence>
<evidence type="ECO:0000313" key="19">
    <source>
        <dbReference type="Proteomes" id="UP000268372"/>
    </source>
</evidence>
<dbReference type="NCBIfam" id="NF010731">
    <property type="entry name" value="PRK14133.1"/>
    <property type="match status" value="1"/>
</dbReference>
<keyword evidence="19" id="KW-1185">Reference proteome</keyword>
<dbReference type="HAMAP" id="MF_01113">
    <property type="entry name" value="DNApol_IV"/>
    <property type="match status" value="1"/>
</dbReference>
<keyword evidence="5 16" id="KW-0963">Cytoplasm</keyword>
<organism evidence="18 19">
    <name type="scientific">Paenimyroides viscosum</name>
    <dbReference type="NCBI Taxonomy" id="2488729"/>
    <lineage>
        <taxon>Bacteria</taxon>
        <taxon>Pseudomonadati</taxon>
        <taxon>Bacteroidota</taxon>
        <taxon>Flavobacteriia</taxon>
        <taxon>Flavobacteriales</taxon>
        <taxon>Flavobacteriaceae</taxon>
        <taxon>Paenimyroides</taxon>
    </lineage>
</organism>
<dbReference type="InterPro" id="IPR022880">
    <property type="entry name" value="DNApol_IV"/>
</dbReference>
<evidence type="ECO:0000256" key="7">
    <source>
        <dbReference type="ARBA" id="ARBA00022695"/>
    </source>
</evidence>
<dbReference type="GO" id="GO:0006281">
    <property type="term" value="P:DNA repair"/>
    <property type="evidence" value="ECO:0007669"/>
    <property type="project" value="UniProtKB-UniRule"/>
</dbReference>
<dbReference type="GO" id="GO:0006261">
    <property type="term" value="P:DNA-templated DNA replication"/>
    <property type="evidence" value="ECO:0007669"/>
    <property type="project" value="UniProtKB-UniRule"/>
</dbReference>